<dbReference type="EMBL" id="VSRR010000444">
    <property type="protein sequence ID" value="MPC15642.1"/>
    <property type="molecule type" value="Genomic_DNA"/>
</dbReference>
<proteinExistence type="predicted"/>
<protein>
    <submittedName>
        <fullName evidence="1">Uncharacterized protein</fullName>
    </submittedName>
</protein>
<organism evidence="1 2">
    <name type="scientific">Portunus trituberculatus</name>
    <name type="common">Swimming crab</name>
    <name type="synonym">Neptunus trituberculatus</name>
    <dbReference type="NCBI Taxonomy" id="210409"/>
    <lineage>
        <taxon>Eukaryota</taxon>
        <taxon>Metazoa</taxon>
        <taxon>Ecdysozoa</taxon>
        <taxon>Arthropoda</taxon>
        <taxon>Crustacea</taxon>
        <taxon>Multicrustacea</taxon>
        <taxon>Malacostraca</taxon>
        <taxon>Eumalacostraca</taxon>
        <taxon>Eucarida</taxon>
        <taxon>Decapoda</taxon>
        <taxon>Pleocyemata</taxon>
        <taxon>Brachyura</taxon>
        <taxon>Eubrachyura</taxon>
        <taxon>Portunoidea</taxon>
        <taxon>Portunidae</taxon>
        <taxon>Portuninae</taxon>
        <taxon>Portunus</taxon>
    </lineage>
</organism>
<dbReference type="Proteomes" id="UP000324222">
    <property type="component" value="Unassembled WGS sequence"/>
</dbReference>
<comment type="caution">
    <text evidence="1">The sequence shown here is derived from an EMBL/GenBank/DDBJ whole genome shotgun (WGS) entry which is preliminary data.</text>
</comment>
<name>A0A5B7D0S9_PORTR</name>
<sequence length="169" mass="18383">MLTVLIQCAEKKITTLYSFAQNGHIPHCRQGSIVRCCRAEHLHEGTTNKAEYLLQQPPALATSKKQTSMTHITLTVSASHLATCQVNDKASQGIRLEGLRLVAGWISPGMSTWSVVVAVAAPAGTPAPGVSPAPFVCVREMDCEHTRGKNYQPFTPARLQDPLIIPHIY</sequence>
<gene>
    <name evidence="1" type="ORF">E2C01_008441</name>
</gene>
<evidence type="ECO:0000313" key="2">
    <source>
        <dbReference type="Proteomes" id="UP000324222"/>
    </source>
</evidence>
<evidence type="ECO:0000313" key="1">
    <source>
        <dbReference type="EMBL" id="MPC15642.1"/>
    </source>
</evidence>
<reference evidence="1 2" key="1">
    <citation type="submission" date="2019-05" db="EMBL/GenBank/DDBJ databases">
        <title>Another draft genome of Portunus trituberculatus and its Hox gene families provides insights of decapod evolution.</title>
        <authorList>
            <person name="Jeong J.-H."/>
            <person name="Song I."/>
            <person name="Kim S."/>
            <person name="Choi T."/>
            <person name="Kim D."/>
            <person name="Ryu S."/>
            <person name="Kim W."/>
        </authorList>
    </citation>
    <scope>NUCLEOTIDE SEQUENCE [LARGE SCALE GENOMIC DNA]</scope>
    <source>
        <tissue evidence="1">Muscle</tissue>
    </source>
</reference>
<accession>A0A5B7D0S9</accession>
<dbReference type="AlphaFoldDB" id="A0A5B7D0S9"/>
<keyword evidence="2" id="KW-1185">Reference proteome</keyword>